<gene>
    <name evidence="1" type="ORF">CPELLU_LOCUS15566</name>
</gene>
<evidence type="ECO:0000313" key="1">
    <source>
        <dbReference type="EMBL" id="CAG8765525.1"/>
    </source>
</evidence>
<dbReference type="AlphaFoldDB" id="A0A9N9J5Y7"/>
<dbReference type="Proteomes" id="UP000789759">
    <property type="component" value="Unassembled WGS sequence"/>
</dbReference>
<proteinExistence type="predicted"/>
<feature type="non-terminal residue" evidence="1">
    <location>
        <position position="140"/>
    </location>
</feature>
<protein>
    <submittedName>
        <fullName evidence="1">8978_t:CDS:1</fullName>
    </submittedName>
</protein>
<organism evidence="1 2">
    <name type="scientific">Cetraspora pellucida</name>
    <dbReference type="NCBI Taxonomy" id="1433469"/>
    <lineage>
        <taxon>Eukaryota</taxon>
        <taxon>Fungi</taxon>
        <taxon>Fungi incertae sedis</taxon>
        <taxon>Mucoromycota</taxon>
        <taxon>Glomeromycotina</taxon>
        <taxon>Glomeromycetes</taxon>
        <taxon>Diversisporales</taxon>
        <taxon>Gigasporaceae</taxon>
        <taxon>Cetraspora</taxon>
    </lineage>
</organism>
<dbReference type="OrthoDB" id="2445412at2759"/>
<name>A0A9N9J5Y7_9GLOM</name>
<reference evidence="1" key="1">
    <citation type="submission" date="2021-06" db="EMBL/GenBank/DDBJ databases">
        <authorList>
            <person name="Kallberg Y."/>
            <person name="Tangrot J."/>
            <person name="Rosling A."/>
        </authorList>
    </citation>
    <scope>NUCLEOTIDE SEQUENCE</scope>
    <source>
        <strain evidence="1">FL966</strain>
    </source>
</reference>
<keyword evidence="2" id="KW-1185">Reference proteome</keyword>
<accession>A0A9N9J5Y7</accession>
<comment type="caution">
    <text evidence="1">The sequence shown here is derived from an EMBL/GenBank/DDBJ whole genome shotgun (WGS) entry which is preliminary data.</text>
</comment>
<evidence type="ECO:0000313" key="2">
    <source>
        <dbReference type="Proteomes" id="UP000789759"/>
    </source>
</evidence>
<dbReference type="EMBL" id="CAJVQA010020773">
    <property type="protein sequence ID" value="CAG8765525.1"/>
    <property type="molecule type" value="Genomic_DNA"/>
</dbReference>
<sequence length="140" mass="16385">KMHDLQEHEFGEIKKSIALNSQQIQEILQHSRIDYNNSVNLLYCIFIHLSILLVMHNGEHYQLKIDQFKIDKHNGDWYKKNHVGKNKLINFMHEIKCITQINISIELLTNYSGQKTAAQCLQDNDISEQAIMQLTGHRSI</sequence>